<dbReference type="PANTHER" id="PTHR11471:SF13">
    <property type="entry name" value="TNF FAMILY PROFILE DOMAIN-CONTAINING PROTEIN"/>
    <property type="match status" value="1"/>
</dbReference>
<evidence type="ECO:0000256" key="4">
    <source>
        <dbReference type="ARBA" id="ARBA00023136"/>
    </source>
</evidence>
<evidence type="ECO:0000313" key="7">
    <source>
        <dbReference type="Proteomes" id="UP001217089"/>
    </source>
</evidence>
<dbReference type="Pfam" id="PF00229">
    <property type="entry name" value="TNF"/>
    <property type="match status" value="1"/>
</dbReference>
<evidence type="ECO:0000259" key="5">
    <source>
        <dbReference type="PROSITE" id="PS50049"/>
    </source>
</evidence>
<dbReference type="Proteomes" id="UP001217089">
    <property type="component" value="Unassembled WGS sequence"/>
</dbReference>
<keyword evidence="7" id="KW-1185">Reference proteome</keyword>
<reference evidence="6 7" key="1">
    <citation type="submission" date="2022-12" db="EMBL/GenBank/DDBJ databases">
        <title>Chromosome-level genome of Tegillarca granosa.</title>
        <authorList>
            <person name="Kim J."/>
        </authorList>
    </citation>
    <scope>NUCLEOTIDE SEQUENCE [LARGE SCALE GENOMIC DNA]</scope>
    <source>
        <strain evidence="6">Teg-2019</strain>
        <tissue evidence="6">Adductor muscle</tissue>
    </source>
</reference>
<keyword evidence="3" id="KW-0202">Cytokine</keyword>
<evidence type="ECO:0000256" key="3">
    <source>
        <dbReference type="ARBA" id="ARBA00022514"/>
    </source>
</evidence>
<dbReference type="PANTHER" id="PTHR11471">
    <property type="entry name" value="TUMOR NECROSIS FACTOR FAMILY MEMBER"/>
    <property type="match status" value="1"/>
</dbReference>
<comment type="subcellular location">
    <subcellularLocation>
        <location evidence="1">Membrane</location>
    </subcellularLocation>
</comment>
<comment type="caution">
    <text evidence="6">The sequence shown here is derived from an EMBL/GenBank/DDBJ whole genome shotgun (WGS) entry which is preliminary data.</text>
</comment>
<sequence length="178" mass="20334">MVTGLYTMQTGYHEPFYSYCDGYKDSIRKPAARVVSIEHSTPANDNSNTHIVHWDAANKHSFVVNVTYKNGRFAIVQKGYYYIYSQVTFKESNITDKPYTSLCHFIFKIKPNGNGEYTEKLLESSQSKCQLQSQTSNSTSYIGAVFYLAENDKVQVKVTHPEKTTKSPHSNYFGLHMI</sequence>
<feature type="domain" description="THD" evidence="5">
    <location>
        <begin position="30"/>
        <end position="178"/>
    </location>
</feature>
<accession>A0ABQ9EYA4</accession>
<organism evidence="6 7">
    <name type="scientific">Tegillarca granosa</name>
    <name type="common">Malaysian cockle</name>
    <name type="synonym">Anadara granosa</name>
    <dbReference type="NCBI Taxonomy" id="220873"/>
    <lineage>
        <taxon>Eukaryota</taxon>
        <taxon>Metazoa</taxon>
        <taxon>Spiralia</taxon>
        <taxon>Lophotrochozoa</taxon>
        <taxon>Mollusca</taxon>
        <taxon>Bivalvia</taxon>
        <taxon>Autobranchia</taxon>
        <taxon>Pteriomorphia</taxon>
        <taxon>Arcoida</taxon>
        <taxon>Arcoidea</taxon>
        <taxon>Arcidae</taxon>
        <taxon>Tegillarca</taxon>
    </lineage>
</organism>
<dbReference type="SUPFAM" id="SSF49842">
    <property type="entry name" value="TNF-like"/>
    <property type="match status" value="1"/>
</dbReference>
<dbReference type="Gene3D" id="2.60.120.40">
    <property type="match status" value="1"/>
</dbReference>
<dbReference type="SMART" id="SM00207">
    <property type="entry name" value="TNF"/>
    <property type="match status" value="1"/>
</dbReference>
<dbReference type="EMBL" id="JARBDR010000640">
    <property type="protein sequence ID" value="KAJ8310130.1"/>
    <property type="molecule type" value="Genomic_DNA"/>
</dbReference>
<dbReference type="InterPro" id="IPR006052">
    <property type="entry name" value="TNF_dom"/>
</dbReference>
<gene>
    <name evidence="6" type="ORF">KUTeg_011995</name>
</gene>
<comment type="similarity">
    <text evidence="2">Belongs to the tumor necrosis factor family.</text>
</comment>
<protein>
    <recommendedName>
        <fullName evidence="5">THD domain-containing protein</fullName>
    </recommendedName>
</protein>
<name>A0ABQ9EYA4_TEGGR</name>
<evidence type="ECO:0000256" key="1">
    <source>
        <dbReference type="ARBA" id="ARBA00004370"/>
    </source>
</evidence>
<evidence type="ECO:0000256" key="2">
    <source>
        <dbReference type="ARBA" id="ARBA00008670"/>
    </source>
</evidence>
<proteinExistence type="inferred from homology"/>
<evidence type="ECO:0000313" key="6">
    <source>
        <dbReference type="EMBL" id="KAJ8310130.1"/>
    </source>
</evidence>
<dbReference type="PROSITE" id="PS50049">
    <property type="entry name" value="THD_2"/>
    <property type="match status" value="1"/>
</dbReference>
<keyword evidence="4" id="KW-0472">Membrane</keyword>
<dbReference type="InterPro" id="IPR008983">
    <property type="entry name" value="Tumour_necrosis_fac-like_dom"/>
</dbReference>